<accession>F5Y7T8</accession>
<name>F5Y7T8_LEAAZ</name>
<dbReference type="STRING" id="545695.TREAZ_3428"/>
<evidence type="ECO:0000313" key="1">
    <source>
        <dbReference type="EMBL" id="AEF80109.1"/>
    </source>
</evidence>
<proteinExistence type="predicted"/>
<dbReference type="HOGENOM" id="CLU_2636979_0_0_12"/>
<reference evidence="2" key="1">
    <citation type="submission" date="2009-12" db="EMBL/GenBank/DDBJ databases">
        <title>Complete sequence of Treponema azotonutricium strain ZAS-9.</title>
        <authorList>
            <person name="Tetu S.G."/>
            <person name="Matson E."/>
            <person name="Ren Q."/>
            <person name="Seshadri R."/>
            <person name="Elbourne L."/>
            <person name="Hassan K.A."/>
            <person name="Durkin A."/>
            <person name="Radune D."/>
            <person name="Mohamoud Y."/>
            <person name="Shay R."/>
            <person name="Jin S."/>
            <person name="Zhang X."/>
            <person name="Lucey K."/>
            <person name="Ballor N.R."/>
            <person name="Ottesen E."/>
            <person name="Rosenthal R."/>
            <person name="Allen A."/>
            <person name="Leadbetter J.R."/>
            <person name="Paulsen I.T."/>
        </authorList>
    </citation>
    <scope>NUCLEOTIDE SEQUENCE [LARGE SCALE GENOMIC DNA]</scope>
    <source>
        <strain evidence="2">ATCC BAA-888 / DSM 13862 / ZAS-9</strain>
    </source>
</reference>
<evidence type="ECO:0000313" key="2">
    <source>
        <dbReference type="Proteomes" id="UP000009222"/>
    </source>
</evidence>
<dbReference type="InParanoid" id="F5Y7T8"/>
<gene>
    <name evidence="1" type="ordered locus">TREAZ_3428</name>
</gene>
<dbReference type="EMBL" id="CP001841">
    <property type="protein sequence ID" value="AEF80109.1"/>
    <property type="molecule type" value="Genomic_DNA"/>
</dbReference>
<keyword evidence="2" id="KW-1185">Reference proteome</keyword>
<sequence length="77" mass="8195">MSISKLKILDVLIEQLSQTKKQGTNALAMGAPVSDEHIDAMIDFYKTQIQQAKAASAAMPYIPSPTAQAGAVFSLTV</sequence>
<reference evidence="1 2" key="2">
    <citation type="journal article" date="2011" name="ISME J.">
        <title>RNA-seq reveals cooperative metabolic interactions between two termite-gut spirochete species in co-culture.</title>
        <authorList>
            <person name="Rosenthal A.Z."/>
            <person name="Matson E.G."/>
            <person name="Eldar A."/>
            <person name="Leadbetter J.R."/>
        </authorList>
    </citation>
    <scope>NUCLEOTIDE SEQUENCE [LARGE SCALE GENOMIC DNA]</scope>
    <source>
        <strain evidence="2">ATCC BAA-888 / DSM 13862 / ZAS-9</strain>
    </source>
</reference>
<dbReference type="AlphaFoldDB" id="F5Y7T8"/>
<organism evidence="1 2">
    <name type="scientific">Leadbettera azotonutricia (strain ATCC BAA-888 / DSM 13862 / ZAS-9)</name>
    <name type="common">Treponema azotonutricium</name>
    <dbReference type="NCBI Taxonomy" id="545695"/>
    <lineage>
        <taxon>Bacteria</taxon>
        <taxon>Pseudomonadati</taxon>
        <taxon>Spirochaetota</taxon>
        <taxon>Spirochaetia</taxon>
        <taxon>Spirochaetales</taxon>
        <taxon>Breznakiellaceae</taxon>
        <taxon>Leadbettera</taxon>
    </lineage>
</organism>
<protein>
    <submittedName>
        <fullName evidence="1">Uncharacterized protein</fullName>
    </submittedName>
</protein>
<dbReference type="Proteomes" id="UP000009222">
    <property type="component" value="Chromosome"/>
</dbReference>
<dbReference type="KEGG" id="taz:TREAZ_3428"/>